<comment type="caution">
    <text evidence="10">The sequence shown here is derived from an EMBL/GenBank/DDBJ whole genome shotgun (WGS) entry which is preliminary data.</text>
</comment>
<feature type="domain" description="Protein kinase" evidence="9">
    <location>
        <begin position="1"/>
        <end position="142"/>
    </location>
</feature>
<evidence type="ECO:0000313" key="11">
    <source>
        <dbReference type="Proteomes" id="UP000324897"/>
    </source>
</evidence>
<evidence type="ECO:0000256" key="8">
    <source>
        <dbReference type="ARBA" id="ARBA00048679"/>
    </source>
</evidence>
<gene>
    <name evidence="10" type="ORF">EJB05_37482</name>
</gene>
<evidence type="ECO:0000256" key="7">
    <source>
        <dbReference type="ARBA" id="ARBA00047899"/>
    </source>
</evidence>
<dbReference type="GO" id="GO:0005886">
    <property type="term" value="C:plasma membrane"/>
    <property type="evidence" value="ECO:0007669"/>
    <property type="project" value="TreeGrafter"/>
</dbReference>
<organism evidence="10 11">
    <name type="scientific">Eragrostis curvula</name>
    <name type="common">weeping love grass</name>
    <dbReference type="NCBI Taxonomy" id="38414"/>
    <lineage>
        <taxon>Eukaryota</taxon>
        <taxon>Viridiplantae</taxon>
        <taxon>Streptophyta</taxon>
        <taxon>Embryophyta</taxon>
        <taxon>Tracheophyta</taxon>
        <taxon>Spermatophyta</taxon>
        <taxon>Magnoliopsida</taxon>
        <taxon>Liliopsida</taxon>
        <taxon>Poales</taxon>
        <taxon>Poaceae</taxon>
        <taxon>PACMAD clade</taxon>
        <taxon>Chloridoideae</taxon>
        <taxon>Eragrostideae</taxon>
        <taxon>Eragrostidinae</taxon>
        <taxon>Eragrostis</taxon>
    </lineage>
</organism>
<dbReference type="PANTHER" id="PTHR27002">
    <property type="entry name" value="RECEPTOR-LIKE SERINE/THREONINE-PROTEIN KINASE SD1-8"/>
    <property type="match status" value="1"/>
</dbReference>
<keyword evidence="11" id="KW-1185">Reference proteome</keyword>
<evidence type="ECO:0000256" key="6">
    <source>
        <dbReference type="ARBA" id="ARBA00022840"/>
    </source>
</evidence>
<dbReference type="AlphaFoldDB" id="A0A5J9TRR2"/>
<evidence type="ECO:0000256" key="1">
    <source>
        <dbReference type="ARBA" id="ARBA00012513"/>
    </source>
</evidence>
<evidence type="ECO:0000313" key="10">
    <source>
        <dbReference type="EMBL" id="TVU14039.1"/>
    </source>
</evidence>
<accession>A0A5J9TRR2</accession>
<dbReference type="SUPFAM" id="SSF56112">
    <property type="entry name" value="Protein kinase-like (PK-like)"/>
    <property type="match status" value="1"/>
</dbReference>
<dbReference type="EC" id="2.7.11.1" evidence="1"/>
<evidence type="ECO:0000256" key="2">
    <source>
        <dbReference type="ARBA" id="ARBA00022527"/>
    </source>
</evidence>
<proteinExistence type="predicted"/>
<dbReference type="EMBL" id="RWGY01000031">
    <property type="protein sequence ID" value="TVU14039.1"/>
    <property type="molecule type" value="Genomic_DNA"/>
</dbReference>
<dbReference type="Gramene" id="TVU14039">
    <property type="protein sequence ID" value="TVU14039"/>
    <property type="gene ID" value="EJB05_37482"/>
</dbReference>
<keyword evidence="6" id="KW-0067">ATP-binding</keyword>
<feature type="non-terminal residue" evidence="10">
    <location>
        <position position="1"/>
    </location>
</feature>
<dbReference type="PROSITE" id="PS00108">
    <property type="entry name" value="PROTEIN_KINASE_ST"/>
    <property type="match status" value="1"/>
</dbReference>
<dbReference type="InterPro" id="IPR011009">
    <property type="entry name" value="Kinase-like_dom_sf"/>
</dbReference>
<name>A0A5J9TRR2_9POAL</name>
<dbReference type="Proteomes" id="UP000324897">
    <property type="component" value="Unassembled WGS sequence"/>
</dbReference>
<dbReference type="PROSITE" id="PS50011">
    <property type="entry name" value="PROTEIN_KINASE_DOM"/>
    <property type="match status" value="1"/>
</dbReference>
<keyword evidence="5" id="KW-0418">Kinase</keyword>
<evidence type="ECO:0000256" key="3">
    <source>
        <dbReference type="ARBA" id="ARBA00022679"/>
    </source>
</evidence>
<dbReference type="OrthoDB" id="780437at2759"/>
<evidence type="ECO:0000259" key="9">
    <source>
        <dbReference type="PROSITE" id="PS50011"/>
    </source>
</evidence>
<sequence length="142" mass="15859">MPLCIPINVDSVPYFINSSPRTEVVLIAKLQHWKTLLDFLVAACIHGDEKLLIYEYSPNKSFDSFIFAAAEEITVNTVAAAKHPNEQAKGISRGLLYLHQDSRLTIVHRDLKPSNILLDAKTSLEISDFGRARILGKFLSGH</sequence>
<dbReference type="GO" id="GO:0005524">
    <property type="term" value="F:ATP binding"/>
    <property type="evidence" value="ECO:0007669"/>
    <property type="project" value="UniProtKB-KW"/>
</dbReference>
<dbReference type="PANTHER" id="PTHR27002:SF1095">
    <property type="entry name" value="G-TYPE LECTIN S-RECEPTOR-LIKE SERINE_THREONINE-PROTEIN KINASE RKS1"/>
    <property type="match status" value="1"/>
</dbReference>
<dbReference type="Gene3D" id="1.10.510.10">
    <property type="entry name" value="Transferase(Phosphotransferase) domain 1"/>
    <property type="match status" value="1"/>
</dbReference>
<dbReference type="Pfam" id="PF00069">
    <property type="entry name" value="Pkinase"/>
    <property type="match status" value="1"/>
</dbReference>
<dbReference type="GO" id="GO:0004674">
    <property type="term" value="F:protein serine/threonine kinase activity"/>
    <property type="evidence" value="ECO:0007669"/>
    <property type="project" value="UniProtKB-KW"/>
</dbReference>
<dbReference type="FunFam" id="1.10.510.10:FF:001023">
    <property type="entry name" value="Os07g0541700 protein"/>
    <property type="match status" value="1"/>
</dbReference>
<comment type="catalytic activity">
    <reaction evidence="8">
        <text>L-seryl-[protein] + ATP = O-phospho-L-seryl-[protein] + ADP + H(+)</text>
        <dbReference type="Rhea" id="RHEA:17989"/>
        <dbReference type="Rhea" id="RHEA-COMP:9863"/>
        <dbReference type="Rhea" id="RHEA-COMP:11604"/>
        <dbReference type="ChEBI" id="CHEBI:15378"/>
        <dbReference type="ChEBI" id="CHEBI:29999"/>
        <dbReference type="ChEBI" id="CHEBI:30616"/>
        <dbReference type="ChEBI" id="CHEBI:83421"/>
        <dbReference type="ChEBI" id="CHEBI:456216"/>
        <dbReference type="EC" id="2.7.11.1"/>
    </reaction>
</comment>
<reference evidence="10 11" key="1">
    <citation type="journal article" date="2019" name="Sci. Rep.">
        <title>A high-quality genome of Eragrostis curvula grass provides insights into Poaceae evolution and supports new strategies to enhance forage quality.</title>
        <authorList>
            <person name="Carballo J."/>
            <person name="Santos B.A.C.M."/>
            <person name="Zappacosta D."/>
            <person name="Garbus I."/>
            <person name="Selva J.P."/>
            <person name="Gallo C.A."/>
            <person name="Diaz A."/>
            <person name="Albertini E."/>
            <person name="Caccamo M."/>
            <person name="Echenique V."/>
        </authorList>
    </citation>
    <scope>NUCLEOTIDE SEQUENCE [LARGE SCALE GENOMIC DNA]</scope>
    <source>
        <strain evidence="11">cv. Victoria</strain>
        <tissue evidence="10">Leaf</tissue>
    </source>
</reference>
<keyword evidence="4" id="KW-0547">Nucleotide-binding</keyword>
<protein>
    <recommendedName>
        <fullName evidence="1">non-specific serine/threonine protein kinase</fullName>
        <ecNumber evidence="1">2.7.11.1</ecNumber>
    </recommendedName>
</protein>
<dbReference type="InterPro" id="IPR008271">
    <property type="entry name" value="Ser/Thr_kinase_AS"/>
</dbReference>
<evidence type="ECO:0000256" key="4">
    <source>
        <dbReference type="ARBA" id="ARBA00022741"/>
    </source>
</evidence>
<dbReference type="InterPro" id="IPR000719">
    <property type="entry name" value="Prot_kinase_dom"/>
</dbReference>
<keyword evidence="3" id="KW-0808">Transferase</keyword>
<keyword evidence="2" id="KW-0723">Serine/threonine-protein kinase</keyword>
<comment type="catalytic activity">
    <reaction evidence="7">
        <text>L-threonyl-[protein] + ATP = O-phospho-L-threonyl-[protein] + ADP + H(+)</text>
        <dbReference type="Rhea" id="RHEA:46608"/>
        <dbReference type="Rhea" id="RHEA-COMP:11060"/>
        <dbReference type="Rhea" id="RHEA-COMP:11605"/>
        <dbReference type="ChEBI" id="CHEBI:15378"/>
        <dbReference type="ChEBI" id="CHEBI:30013"/>
        <dbReference type="ChEBI" id="CHEBI:30616"/>
        <dbReference type="ChEBI" id="CHEBI:61977"/>
        <dbReference type="ChEBI" id="CHEBI:456216"/>
        <dbReference type="EC" id="2.7.11.1"/>
    </reaction>
</comment>
<evidence type="ECO:0000256" key="5">
    <source>
        <dbReference type="ARBA" id="ARBA00022777"/>
    </source>
</evidence>